<proteinExistence type="predicted"/>
<accession>X1AQ33</accession>
<protein>
    <submittedName>
        <fullName evidence="1">Uncharacterized protein</fullName>
    </submittedName>
</protein>
<comment type="caution">
    <text evidence="1">The sequence shown here is derived from an EMBL/GenBank/DDBJ whole genome shotgun (WGS) entry which is preliminary data.</text>
</comment>
<reference evidence="1" key="1">
    <citation type="journal article" date="2014" name="Front. Microbiol.">
        <title>High frequency of phylogenetically diverse reductive dehalogenase-homologous genes in deep subseafloor sedimentary metagenomes.</title>
        <authorList>
            <person name="Kawai M."/>
            <person name="Futagami T."/>
            <person name="Toyoda A."/>
            <person name="Takaki Y."/>
            <person name="Nishi S."/>
            <person name="Hori S."/>
            <person name="Arai W."/>
            <person name="Tsubouchi T."/>
            <person name="Morono Y."/>
            <person name="Uchiyama I."/>
            <person name="Ito T."/>
            <person name="Fujiyama A."/>
            <person name="Inagaki F."/>
            <person name="Takami H."/>
        </authorList>
    </citation>
    <scope>NUCLEOTIDE SEQUENCE</scope>
    <source>
        <strain evidence="1">Expedition CK06-06</strain>
    </source>
</reference>
<evidence type="ECO:0000313" key="1">
    <source>
        <dbReference type="EMBL" id="GAG61971.1"/>
    </source>
</evidence>
<dbReference type="AlphaFoldDB" id="X1AQ33"/>
<organism evidence="1">
    <name type="scientific">marine sediment metagenome</name>
    <dbReference type="NCBI Taxonomy" id="412755"/>
    <lineage>
        <taxon>unclassified sequences</taxon>
        <taxon>metagenomes</taxon>
        <taxon>ecological metagenomes</taxon>
    </lineage>
</organism>
<name>X1AQ33_9ZZZZ</name>
<sequence>MYQFASDPSDIAIRKGLRIIRTPTNGSLTAMILNDDPQCLAVHWVGDRTIPHTCDGPCNYCAPENPLKIECYFGVWLMMEDKVFILSITDYAAQAILKVRRDQGKLRGMVVKSYRPSQKKNGRIDATIYAIDKLVTVAPEPPDVQRHLTMIFNINAKHLAIAERSYPAGEDIDDLRK</sequence>
<dbReference type="EMBL" id="BART01000031">
    <property type="protein sequence ID" value="GAG61971.1"/>
    <property type="molecule type" value="Genomic_DNA"/>
</dbReference>
<gene>
    <name evidence="1" type="ORF">S01H4_00270</name>
</gene>